<protein>
    <submittedName>
        <fullName evidence="2">Putative transcription factor GTE1/GTE6</fullName>
    </submittedName>
</protein>
<feature type="compositionally biased region" description="Basic and acidic residues" evidence="1">
    <location>
        <begin position="51"/>
        <end position="70"/>
    </location>
</feature>
<dbReference type="Gramene" id="rna35288">
    <property type="protein sequence ID" value="RHN50932.1"/>
    <property type="gene ID" value="gene35288"/>
</dbReference>
<name>A0A396HC77_MEDTR</name>
<evidence type="ECO:0000313" key="2">
    <source>
        <dbReference type="EMBL" id="RHN50932.1"/>
    </source>
</evidence>
<dbReference type="Proteomes" id="UP000265566">
    <property type="component" value="Chromosome 6"/>
</dbReference>
<proteinExistence type="predicted"/>
<feature type="region of interest" description="Disordered" evidence="1">
    <location>
        <begin position="32"/>
        <end position="70"/>
    </location>
</feature>
<comment type="caution">
    <text evidence="2">The sequence shown here is derived from an EMBL/GenBank/DDBJ whole genome shotgun (WGS) entry which is preliminary data.</text>
</comment>
<dbReference type="AlphaFoldDB" id="A0A396HC77"/>
<reference evidence="3" key="1">
    <citation type="journal article" date="2018" name="Nat. Plants">
        <title>Whole-genome landscape of Medicago truncatula symbiotic genes.</title>
        <authorList>
            <person name="Pecrix Y."/>
            <person name="Staton S.E."/>
            <person name="Sallet E."/>
            <person name="Lelandais-Briere C."/>
            <person name="Moreau S."/>
            <person name="Carrere S."/>
            <person name="Blein T."/>
            <person name="Jardinaud M.F."/>
            <person name="Latrasse D."/>
            <person name="Zouine M."/>
            <person name="Zahm M."/>
            <person name="Kreplak J."/>
            <person name="Mayjonade B."/>
            <person name="Satge C."/>
            <person name="Perez M."/>
            <person name="Cauet S."/>
            <person name="Marande W."/>
            <person name="Chantry-Darmon C."/>
            <person name="Lopez-Roques C."/>
            <person name="Bouchez O."/>
            <person name="Berard A."/>
            <person name="Debelle F."/>
            <person name="Munos S."/>
            <person name="Bendahmane A."/>
            <person name="Berges H."/>
            <person name="Niebel A."/>
            <person name="Buitink J."/>
            <person name="Frugier F."/>
            <person name="Benhamed M."/>
            <person name="Crespi M."/>
            <person name="Gouzy J."/>
            <person name="Gamas P."/>
        </authorList>
    </citation>
    <scope>NUCLEOTIDE SEQUENCE [LARGE SCALE GENOMIC DNA]</scope>
    <source>
        <strain evidence="3">cv. Jemalong A17</strain>
    </source>
</reference>
<dbReference type="EMBL" id="PSQE01000006">
    <property type="protein sequence ID" value="RHN50932.1"/>
    <property type="molecule type" value="Genomic_DNA"/>
</dbReference>
<sequence length="137" mass="16056">MISLILHPKKLSLICNMLLFLQLEQKGHETDSFFSSTNKKQTDTSKNNSTLKDKDKEKHVPSIKKLQQDASRREAAAQKRMQDLIRQFGPILRRVAIFHLLFMFVGVCCGRGKYDICVHLYQSFNCLFFWICFFCLF</sequence>
<evidence type="ECO:0000313" key="3">
    <source>
        <dbReference type="Proteomes" id="UP000265566"/>
    </source>
</evidence>
<gene>
    <name evidence="2" type="ORF">MtrunA17_Chr6g0462931</name>
</gene>
<accession>A0A396HC77</accession>
<evidence type="ECO:0000256" key="1">
    <source>
        <dbReference type="SAM" id="MobiDB-lite"/>
    </source>
</evidence>
<organism evidence="2 3">
    <name type="scientific">Medicago truncatula</name>
    <name type="common">Barrel medic</name>
    <name type="synonym">Medicago tribuloides</name>
    <dbReference type="NCBI Taxonomy" id="3880"/>
    <lineage>
        <taxon>Eukaryota</taxon>
        <taxon>Viridiplantae</taxon>
        <taxon>Streptophyta</taxon>
        <taxon>Embryophyta</taxon>
        <taxon>Tracheophyta</taxon>
        <taxon>Spermatophyta</taxon>
        <taxon>Magnoliopsida</taxon>
        <taxon>eudicotyledons</taxon>
        <taxon>Gunneridae</taxon>
        <taxon>Pentapetalae</taxon>
        <taxon>rosids</taxon>
        <taxon>fabids</taxon>
        <taxon>Fabales</taxon>
        <taxon>Fabaceae</taxon>
        <taxon>Papilionoideae</taxon>
        <taxon>50 kb inversion clade</taxon>
        <taxon>NPAAA clade</taxon>
        <taxon>Hologalegina</taxon>
        <taxon>IRL clade</taxon>
        <taxon>Trifolieae</taxon>
        <taxon>Medicago</taxon>
    </lineage>
</organism>
<feature type="compositionally biased region" description="Polar residues" evidence="1">
    <location>
        <begin position="32"/>
        <end position="50"/>
    </location>
</feature>